<proteinExistence type="predicted"/>
<reference evidence="1" key="1">
    <citation type="submission" date="2023-08" db="EMBL/GenBank/DDBJ databases">
        <title>Complete genome sequence of Sinorhizobium chiapanecum ITTG S70 isolated from Acaciella angustissima nodules in Chiapas-Mexico.</title>
        <authorList>
            <person name="Rincon-Rosales R."/>
            <person name="Rogel M.A."/>
            <person name="Rincon-Medina C.I."/>
            <person name="Guerrero G."/>
            <person name="Manzano-Gomez L.A."/>
            <person name="Lopez-Lopez A."/>
            <person name="Rincon Molina F.A."/>
            <person name="Martinez-Romero E."/>
        </authorList>
    </citation>
    <scope>NUCLEOTIDE SEQUENCE</scope>
    <source>
        <strain evidence="1">ITTG S70</strain>
        <plasmid evidence="1">pSchITTGS70d</plasmid>
    </source>
</reference>
<keyword evidence="2" id="KW-1185">Reference proteome</keyword>
<dbReference type="EMBL" id="CP133152">
    <property type="protein sequence ID" value="WVT07380.1"/>
    <property type="molecule type" value="Genomic_DNA"/>
</dbReference>
<gene>
    <name evidence="1" type="ORF">RB548_32070</name>
</gene>
<accession>A0ABZ2BLD9</accession>
<geneLocation type="plasmid" evidence="1 2">
    <name>pSchITTGS70d</name>
</geneLocation>
<organism evidence="1 2">
    <name type="scientific">Sinorhizobium chiapasense</name>
    <dbReference type="NCBI Taxonomy" id="501572"/>
    <lineage>
        <taxon>Bacteria</taxon>
        <taxon>Pseudomonadati</taxon>
        <taxon>Pseudomonadota</taxon>
        <taxon>Alphaproteobacteria</taxon>
        <taxon>Hyphomicrobiales</taxon>
        <taxon>Rhizobiaceae</taxon>
        <taxon>Sinorhizobium/Ensifer group</taxon>
        <taxon>Sinorhizobium</taxon>
    </lineage>
</organism>
<evidence type="ECO:0000313" key="1">
    <source>
        <dbReference type="EMBL" id="WVT07380.1"/>
    </source>
</evidence>
<name>A0ABZ2BLD9_9HYPH</name>
<evidence type="ECO:0000313" key="2">
    <source>
        <dbReference type="Proteomes" id="UP001432360"/>
    </source>
</evidence>
<dbReference type="RefSeq" id="WP_331376398.1">
    <property type="nucleotide sequence ID" value="NZ_CP133152.1"/>
</dbReference>
<dbReference type="Proteomes" id="UP001432360">
    <property type="component" value="Plasmid pSchITTGS70d"/>
</dbReference>
<sequence length="141" mass="15461">MINILVEEDMVMMNIANEYDQTSGPANPSVVKDLPPVDIQGLTTFNSETGITRAAGFVVIRARWNFRQLINFGGMTTHNIVMASISELFPNPAEAGQITLPDIGAAHMYVRAVAPQSNKVIVSGYIDWERDLTVRISLLVA</sequence>
<protein>
    <submittedName>
        <fullName evidence="1">Uncharacterized protein</fullName>
    </submittedName>
</protein>
<keyword evidence="1" id="KW-0614">Plasmid</keyword>